<accession>A0AAN8P6Y7</accession>
<dbReference type="EMBL" id="JAWJWE010000004">
    <property type="protein sequence ID" value="KAK6636359.1"/>
    <property type="molecule type" value="Genomic_DNA"/>
</dbReference>
<dbReference type="AlphaFoldDB" id="A0AAN8P6Y7"/>
<protein>
    <submittedName>
        <fullName evidence="2">Uncharacterized protein</fullName>
    </submittedName>
</protein>
<name>A0AAN8P6Y7_POLSC</name>
<evidence type="ECO:0000313" key="2">
    <source>
        <dbReference type="EMBL" id="KAK6636359.1"/>
    </source>
</evidence>
<sequence>MKQKRDSGERPKERERERDQGERERPKERERERPKERERERETEVGAKSNGPNGSAAAETLSVLSLTVSIWRVSAQLINH</sequence>
<dbReference type="Proteomes" id="UP001372834">
    <property type="component" value="Unassembled WGS sequence"/>
</dbReference>
<proteinExistence type="predicted"/>
<evidence type="ECO:0000256" key="1">
    <source>
        <dbReference type="SAM" id="MobiDB-lite"/>
    </source>
</evidence>
<organism evidence="2 3">
    <name type="scientific">Polyplax serrata</name>
    <name type="common">Common mouse louse</name>
    <dbReference type="NCBI Taxonomy" id="468196"/>
    <lineage>
        <taxon>Eukaryota</taxon>
        <taxon>Metazoa</taxon>
        <taxon>Ecdysozoa</taxon>
        <taxon>Arthropoda</taxon>
        <taxon>Hexapoda</taxon>
        <taxon>Insecta</taxon>
        <taxon>Pterygota</taxon>
        <taxon>Neoptera</taxon>
        <taxon>Paraneoptera</taxon>
        <taxon>Psocodea</taxon>
        <taxon>Troctomorpha</taxon>
        <taxon>Phthiraptera</taxon>
        <taxon>Anoplura</taxon>
        <taxon>Polyplacidae</taxon>
        <taxon>Polyplax</taxon>
    </lineage>
</organism>
<gene>
    <name evidence="2" type="ORF">RUM43_010019</name>
</gene>
<reference evidence="2 3" key="1">
    <citation type="submission" date="2023-10" db="EMBL/GenBank/DDBJ databases">
        <title>Genomes of two closely related lineages of the louse Polyplax serrata with different host specificities.</title>
        <authorList>
            <person name="Martinu J."/>
            <person name="Tarabai H."/>
            <person name="Stefka J."/>
            <person name="Hypsa V."/>
        </authorList>
    </citation>
    <scope>NUCLEOTIDE SEQUENCE [LARGE SCALE GENOMIC DNA]</scope>
    <source>
        <strain evidence="2">HR10_N</strain>
    </source>
</reference>
<feature type="region of interest" description="Disordered" evidence="1">
    <location>
        <begin position="1"/>
        <end position="56"/>
    </location>
</feature>
<comment type="caution">
    <text evidence="2">The sequence shown here is derived from an EMBL/GenBank/DDBJ whole genome shotgun (WGS) entry which is preliminary data.</text>
</comment>
<evidence type="ECO:0000313" key="3">
    <source>
        <dbReference type="Proteomes" id="UP001372834"/>
    </source>
</evidence>
<feature type="compositionally biased region" description="Basic and acidic residues" evidence="1">
    <location>
        <begin position="1"/>
        <end position="45"/>
    </location>
</feature>